<dbReference type="GO" id="GO:0005829">
    <property type="term" value="C:cytosol"/>
    <property type="evidence" value="ECO:0007669"/>
    <property type="project" value="TreeGrafter"/>
</dbReference>
<evidence type="ECO:0000256" key="2">
    <source>
        <dbReference type="SAM" id="MobiDB-lite"/>
    </source>
</evidence>
<dbReference type="PANTHER" id="PTHR14435">
    <property type="entry name" value="ZINC FINGER PROTEIN 106"/>
    <property type="match status" value="1"/>
</dbReference>
<feature type="compositionally biased region" description="Polar residues" evidence="2">
    <location>
        <begin position="316"/>
        <end position="339"/>
    </location>
</feature>
<keyword evidence="5" id="KW-1185">Reference proteome</keyword>
<feature type="domain" description="C2H2-type" evidence="3">
    <location>
        <begin position="1296"/>
        <end position="1326"/>
    </location>
</feature>
<dbReference type="SMART" id="SM00320">
    <property type="entry name" value="WD40"/>
    <property type="match status" value="6"/>
</dbReference>
<dbReference type="GO" id="GO:0016020">
    <property type="term" value="C:membrane"/>
    <property type="evidence" value="ECO:0007669"/>
    <property type="project" value="TreeGrafter"/>
</dbReference>
<feature type="compositionally biased region" description="Basic and acidic residues" evidence="2">
    <location>
        <begin position="232"/>
        <end position="244"/>
    </location>
</feature>
<keyword evidence="1" id="KW-0862">Zinc</keyword>
<sequence length="1366" mass="153096">GHHHGTIDRPLSPLIPRDCGHECRVCKVTVVSLTDYASHISSPTHKQNVEDFERTPARSSLNEEYFDQALKEAAAAKLAQEEADRKRKEEYQQRLKEAKERFRLEWQQQPNPYGNPQGSWHKGSQYGTNPRDMQNGKPFQHSKWGKSATWHAQDPPNFNNFNKVRPPWISNAGSSNGVYGCNTISQNARPMSVLRSPPPSFPSLPKFSTQGGNQFQNQVNDQRGQYKTGPKSAEKQNSEAEHNKGNKYLGSNPKLDKTCRWSPYHVNKGSESMPNLVQKTPKSQKLEKPVENGGPKPEKSNSSGASSNNSSRSSSLQRDGQKNATTPSPSVQRAKNPAQQAERRASIGAGVSNGGQVNKASNQNNEKFKSRNSLSNLSKSDRQLPEMVRKVNQLEKRHSLDSLSNIEQKTVKEQGQVGVNKENNIRQNQEKPSIPALGKPAVTDKLLSLDQSYLHLQVSTSSAESSACPILNQAHKESIKSTENEAPKENLEQSTEESDISKTSDPQAPSSGLSKLDLPPVLKRDLTKHMSTNKAKTATNLEPNLNIARRIRNLSGSKRSDSEKDSGLKPRVQQLISSSGSRRNVNWEQVYHEVRKKQDKGKGMPRFGIEMVPMDQEDHSQEEDDLPLLQGFQWESLLDVANPTNPTSRKRSLSESSIAPTPNHVPFLSDIVIKSEPQETSSAHAQDIDLRQKIEVEMEMFLGLGESVDVQREDLKARQRADSILMESSSGTEMCDGQGTAKKRRATRDVPHPETTSLEHHTKRRKVKSKKERSHIDQLLAMSLREDELSRSLQGLDTDLIKARAALEAAYLEVQRLMMAKQQVRKVTSFSLADLVQSMERGVQQRDHTEPSSSDKMLIPSWKDSEMGTLVESTGAPSFETPPVPPMFNMPTSPSEMRSGKKVRKLKKRKALKKAQGAELPESSDTEMDSEATRPKWVRNRRRNSGGSRSAHPTSKRRRERTMSEWRRRTHSFQKAALNRLQVIIYNYILSLFMLLDVSSDHGEDDLPTEGAFEGHVEAVNSMQIHNGLLYTCSGDRTVRAFDIVSHKCVATFEGHSSKVNALLLSTSPSLKQRLYTGSSDQTIRCYSLKFEEHFSLSDRVLCLHNRWKVLYAGLGNGSVVTIDLKTNRQTDVFECHGPRAVSCLASSQEGARRLLLVGSYDSTISVRDAKNGLLLRTLEGHSKTVLCMKVVNDLVFSGSSDQSVYAHNIHSGQLVRVYKGHSHAVSVVCVLGKVMVTACLDKLVRVYDLQTHEQLQVYGGHKDMVMCMTIHKNMIFTGCYDGSVQAVKLNLMQNYHCRWHGCSLVFGVWDHLEQHLSQDHSGPNLKTLRCQWKKCEEFFSARISSKQARLLHMQKHAAEEAQVEP</sequence>
<evidence type="ECO:0000256" key="1">
    <source>
        <dbReference type="PROSITE-ProRule" id="PRU00042"/>
    </source>
</evidence>
<dbReference type="SUPFAM" id="SSF50978">
    <property type="entry name" value="WD40 repeat-like"/>
    <property type="match status" value="1"/>
</dbReference>
<keyword evidence="1" id="KW-0863">Zinc-finger</keyword>
<dbReference type="GO" id="GO:0008270">
    <property type="term" value="F:zinc ion binding"/>
    <property type="evidence" value="ECO:0007669"/>
    <property type="project" value="UniProtKB-KW"/>
</dbReference>
<feature type="compositionally biased region" description="Basic residues" evidence="2">
    <location>
        <begin position="761"/>
        <end position="772"/>
    </location>
</feature>
<evidence type="ECO:0000313" key="4">
    <source>
        <dbReference type="Ensembl" id="ENSNMLP00000026504.1"/>
    </source>
</evidence>
<feature type="compositionally biased region" description="Basic and acidic residues" evidence="2">
    <location>
        <begin position="379"/>
        <end position="400"/>
    </location>
</feature>
<dbReference type="CDD" id="cd00200">
    <property type="entry name" value="WD40"/>
    <property type="match status" value="1"/>
</dbReference>
<feature type="compositionally biased region" description="Basic and acidic residues" evidence="2">
    <location>
        <begin position="474"/>
        <end position="491"/>
    </location>
</feature>
<dbReference type="GO" id="GO:0003723">
    <property type="term" value="F:RNA binding"/>
    <property type="evidence" value="ECO:0007669"/>
    <property type="project" value="InterPro"/>
</dbReference>
<dbReference type="GO" id="GO:0017124">
    <property type="term" value="F:SH3 domain binding"/>
    <property type="evidence" value="ECO:0007669"/>
    <property type="project" value="TreeGrafter"/>
</dbReference>
<feature type="compositionally biased region" description="Low complexity" evidence="2">
    <location>
        <begin position="108"/>
        <end position="118"/>
    </location>
</feature>
<reference evidence="4" key="2">
    <citation type="submission" date="2025-09" db="UniProtKB">
        <authorList>
            <consortium name="Ensembl"/>
        </authorList>
    </citation>
    <scope>IDENTIFICATION</scope>
</reference>
<feature type="region of interest" description="Disordered" evidence="2">
    <location>
        <begin position="190"/>
        <end position="438"/>
    </location>
</feature>
<dbReference type="Ensembl" id="ENSNMLT00000029621.1">
    <property type="protein sequence ID" value="ENSNMLP00000026504.1"/>
    <property type="gene ID" value="ENSNMLG00000016912.1"/>
</dbReference>
<feature type="region of interest" description="Disordered" evidence="2">
    <location>
        <begin position="642"/>
        <end position="661"/>
    </location>
</feature>
<dbReference type="Proteomes" id="UP000694523">
    <property type="component" value="Unplaced"/>
</dbReference>
<keyword evidence="1" id="KW-0479">Metal-binding</keyword>
<evidence type="ECO:0000259" key="3">
    <source>
        <dbReference type="PROSITE" id="PS50157"/>
    </source>
</evidence>
<feature type="compositionally biased region" description="Basic residues" evidence="2">
    <location>
        <begin position="900"/>
        <end position="913"/>
    </location>
</feature>
<feature type="region of interest" description="Disordered" evidence="2">
    <location>
        <begin position="108"/>
        <end position="127"/>
    </location>
</feature>
<dbReference type="SMART" id="SM00564">
    <property type="entry name" value="PQQ"/>
    <property type="match status" value="5"/>
</dbReference>
<organism evidence="4 5">
    <name type="scientific">Neogobius melanostomus</name>
    <name type="common">round goby</name>
    <dbReference type="NCBI Taxonomy" id="47308"/>
    <lineage>
        <taxon>Eukaryota</taxon>
        <taxon>Metazoa</taxon>
        <taxon>Chordata</taxon>
        <taxon>Craniata</taxon>
        <taxon>Vertebrata</taxon>
        <taxon>Euteleostomi</taxon>
        <taxon>Actinopterygii</taxon>
        <taxon>Neopterygii</taxon>
        <taxon>Teleostei</taxon>
        <taxon>Neoteleostei</taxon>
        <taxon>Acanthomorphata</taxon>
        <taxon>Gobiaria</taxon>
        <taxon>Gobiiformes</taxon>
        <taxon>Gobioidei</taxon>
        <taxon>Gobiidae</taxon>
        <taxon>Benthophilinae</taxon>
        <taxon>Neogobiini</taxon>
        <taxon>Neogobius</taxon>
    </lineage>
</organism>
<feature type="compositionally biased region" description="Polar residues" evidence="2">
    <location>
        <begin position="421"/>
        <end position="431"/>
    </location>
</feature>
<dbReference type="FunFam" id="2.130.10.10:FF:000114">
    <property type="entry name" value="zinc finger protein 106 isoform X1"/>
    <property type="match status" value="1"/>
</dbReference>
<name>A0A8C6U1X2_9GOBI</name>
<feature type="region of interest" description="Disordered" evidence="2">
    <location>
        <begin position="872"/>
        <end position="967"/>
    </location>
</feature>
<feature type="compositionally biased region" description="Basic and acidic residues" evidence="2">
    <location>
        <begin position="747"/>
        <end position="760"/>
    </location>
</feature>
<dbReference type="InterPro" id="IPR015943">
    <property type="entry name" value="WD40/YVTN_repeat-like_dom_sf"/>
</dbReference>
<dbReference type="InterPro" id="IPR042622">
    <property type="entry name" value="Znf106"/>
</dbReference>
<dbReference type="InterPro" id="IPR013087">
    <property type="entry name" value="Znf_C2H2_type"/>
</dbReference>
<feature type="region of interest" description="Disordered" evidence="2">
    <location>
        <begin position="841"/>
        <end position="860"/>
    </location>
</feature>
<reference evidence="4" key="1">
    <citation type="submission" date="2025-08" db="UniProtKB">
        <authorList>
            <consortium name="Ensembl"/>
        </authorList>
    </citation>
    <scope>IDENTIFICATION</scope>
</reference>
<feature type="compositionally biased region" description="Polar residues" evidence="2">
    <location>
        <begin position="209"/>
        <end position="225"/>
    </location>
</feature>
<feature type="region of interest" description="Disordered" evidence="2">
    <location>
        <begin position="552"/>
        <end position="580"/>
    </location>
</feature>
<dbReference type="GO" id="GO:0008286">
    <property type="term" value="P:insulin receptor signaling pathway"/>
    <property type="evidence" value="ECO:0007669"/>
    <property type="project" value="TreeGrafter"/>
</dbReference>
<dbReference type="InterPro" id="IPR036322">
    <property type="entry name" value="WD40_repeat_dom_sf"/>
</dbReference>
<dbReference type="PROSITE" id="PS50157">
    <property type="entry name" value="ZINC_FINGER_C2H2_2"/>
    <property type="match status" value="1"/>
</dbReference>
<dbReference type="Gene3D" id="2.130.10.10">
    <property type="entry name" value="YVTN repeat-like/Quinoprotein amine dehydrogenase"/>
    <property type="match status" value="2"/>
</dbReference>
<feature type="region of interest" description="Disordered" evidence="2">
    <location>
        <begin position="728"/>
        <end position="772"/>
    </location>
</feature>
<proteinExistence type="predicted"/>
<feature type="compositionally biased region" description="Polar residues" evidence="2">
    <location>
        <begin position="269"/>
        <end position="283"/>
    </location>
</feature>
<feature type="compositionally biased region" description="Low complexity" evidence="2">
    <location>
        <begin position="300"/>
        <end position="315"/>
    </location>
</feature>
<dbReference type="Gene3D" id="3.30.160.60">
    <property type="entry name" value="Classic Zinc Finger"/>
    <property type="match status" value="1"/>
</dbReference>
<accession>A0A8C6U1X2</accession>
<dbReference type="Pfam" id="PF00400">
    <property type="entry name" value="WD40"/>
    <property type="match status" value="6"/>
</dbReference>
<dbReference type="InterPro" id="IPR018391">
    <property type="entry name" value="PQQ_b-propeller_rpt"/>
</dbReference>
<feature type="region of interest" description="Disordered" evidence="2">
    <location>
        <begin position="474"/>
        <end position="521"/>
    </location>
</feature>
<protein>
    <submittedName>
        <fullName evidence="4">Zinc finger protein 106a</fullName>
    </submittedName>
</protein>
<evidence type="ECO:0000313" key="5">
    <source>
        <dbReference type="Proteomes" id="UP000694523"/>
    </source>
</evidence>
<dbReference type="PROSITE" id="PS00028">
    <property type="entry name" value="ZINC_FINGER_C2H2_1"/>
    <property type="match status" value="1"/>
</dbReference>
<feature type="compositionally biased region" description="Polar residues" evidence="2">
    <location>
        <begin position="354"/>
        <end position="365"/>
    </location>
</feature>
<dbReference type="InterPro" id="IPR001680">
    <property type="entry name" value="WD40_rpt"/>
</dbReference>
<feature type="compositionally biased region" description="Basic and acidic residues" evidence="2">
    <location>
        <begin position="558"/>
        <end position="568"/>
    </location>
</feature>
<feature type="compositionally biased region" description="Polar residues" evidence="2">
    <location>
        <begin position="501"/>
        <end position="513"/>
    </location>
</feature>
<dbReference type="SMART" id="SM00355">
    <property type="entry name" value="ZnF_C2H2"/>
    <property type="match status" value="3"/>
</dbReference>
<dbReference type="PANTHER" id="PTHR14435:SF2">
    <property type="entry name" value="ZINC FINGER PROTEIN 106"/>
    <property type="match status" value="1"/>
</dbReference>